<dbReference type="AlphaFoldDB" id="A0A382R9D7"/>
<proteinExistence type="predicted"/>
<reference evidence="1" key="1">
    <citation type="submission" date="2018-05" db="EMBL/GenBank/DDBJ databases">
        <authorList>
            <person name="Lanie J.A."/>
            <person name="Ng W.-L."/>
            <person name="Kazmierczak K.M."/>
            <person name="Andrzejewski T.M."/>
            <person name="Davidsen T.M."/>
            <person name="Wayne K.J."/>
            <person name="Tettelin H."/>
            <person name="Glass J.I."/>
            <person name="Rusch D."/>
            <person name="Podicherti R."/>
            <person name="Tsui H.-C.T."/>
            <person name="Winkler M.E."/>
        </authorList>
    </citation>
    <scope>NUCLEOTIDE SEQUENCE</scope>
</reference>
<sequence length="25" mass="3041">MAIKLFNNKTDINEIRDYFNNIKKP</sequence>
<feature type="non-terminal residue" evidence="1">
    <location>
        <position position="25"/>
    </location>
</feature>
<evidence type="ECO:0000313" key="1">
    <source>
        <dbReference type="EMBL" id="SVC94324.1"/>
    </source>
</evidence>
<dbReference type="EMBL" id="UINC01120074">
    <property type="protein sequence ID" value="SVC94324.1"/>
    <property type="molecule type" value="Genomic_DNA"/>
</dbReference>
<organism evidence="1">
    <name type="scientific">marine metagenome</name>
    <dbReference type="NCBI Taxonomy" id="408172"/>
    <lineage>
        <taxon>unclassified sequences</taxon>
        <taxon>metagenomes</taxon>
        <taxon>ecological metagenomes</taxon>
    </lineage>
</organism>
<protein>
    <submittedName>
        <fullName evidence="1">Uncharacterized protein</fullName>
    </submittedName>
</protein>
<accession>A0A382R9D7</accession>
<name>A0A382R9D7_9ZZZZ</name>
<gene>
    <name evidence="1" type="ORF">METZ01_LOCUS347178</name>
</gene>